<evidence type="ECO:0000256" key="5">
    <source>
        <dbReference type="SAM" id="MobiDB-lite"/>
    </source>
</evidence>
<feature type="compositionally biased region" description="Low complexity" evidence="5">
    <location>
        <begin position="160"/>
        <end position="186"/>
    </location>
</feature>
<feature type="compositionally biased region" description="Low complexity" evidence="5">
    <location>
        <begin position="105"/>
        <end position="126"/>
    </location>
</feature>
<keyword evidence="2" id="KW-0378">Hydrolase</keyword>
<dbReference type="InterPro" id="IPR047187">
    <property type="entry name" value="SF1_C_Upf1"/>
</dbReference>
<feature type="compositionally biased region" description="Basic and acidic residues" evidence="5">
    <location>
        <begin position="200"/>
        <end position="209"/>
    </location>
</feature>
<dbReference type="GO" id="GO:0005524">
    <property type="term" value="F:ATP binding"/>
    <property type="evidence" value="ECO:0007669"/>
    <property type="project" value="UniProtKB-KW"/>
</dbReference>
<evidence type="ECO:0000256" key="2">
    <source>
        <dbReference type="ARBA" id="ARBA00022801"/>
    </source>
</evidence>
<protein>
    <recommendedName>
        <fullName evidence="6">DNA2/NAM7 helicase-like C-terminal domain-containing protein</fullName>
    </recommendedName>
</protein>
<dbReference type="Pfam" id="PF13087">
    <property type="entry name" value="AAA_12"/>
    <property type="match status" value="1"/>
</dbReference>
<evidence type="ECO:0000256" key="3">
    <source>
        <dbReference type="ARBA" id="ARBA00022806"/>
    </source>
</evidence>
<reference evidence="7 8" key="1">
    <citation type="journal article" date="2012" name="Genome Biol.">
        <title>Genome and low-iron response of an oceanic diatom adapted to chronic iron limitation.</title>
        <authorList>
            <person name="Lommer M."/>
            <person name="Specht M."/>
            <person name="Roy A.S."/>
            <person name="Kraemer L."/>
            <person name="Andreson R."/>
            <person name="Gutowska M.A."/>
            <person name="Wolf J."/>
            <person name="Bergner S.V."/>
            <person name="Schilhabel M.B."/>
            <person name="Klostermeier U.C."/>
            <person name="Beiko R.G."/>
            <person name="Rosenstiel P."/>
            <person name="Hippler M."/>
            <person name="Laroche J."/>
        </authorList>
    </citation>
    <scope>NUCLEOTIDE SEQUENCE [LARGE SCALE GENOMIC DNA]</scope>
    <source>
        <strain evidence="7 8">CCMP1005</strain>
    </source>
</reference>
<feature type="domain" description="DNA2/NAM7 helicase-like C-terminal" evidence="6">
    <location>
        <begin position="368"/>
        <end position="560"/>
    </location>
</feature>
<name>K0TFI0_THAOC</name>
<dbReference type="InterPro" id="IPR050534">
    <property type="entry name" value="Coronavir_polyprotein_1ab"/>
</dbReference>
<dbReference type="Gene3D" id="3.40.50.300">
    <property type="entry name" value="P-loop containing nucleotide triphosphate hydrolases"/>
    <property type="match status" value="1"/>
</dbReference>
<evidence type="ECO:0000256" key="4">
    <source>
        <dbReference type="ARBA" id="ARBA00022840"/>
    </source>
</evidence>
<dbReference type="AlphaFoldDB" id="K0TFI0"/>
<feature type="region of interest" description="Disordered" evidence="5">
    <location>
        <begin position="1"/>
        <end position="24"/>
    </location>
</feature>
<dbReference type="InterPro" id="IPR041679">
    <property type="entry name" value="DNA2/NAM7-like_C"/>
</dbReference>
<dbReference type="InterPro" id="IPR027417">
    <property type="entry name" value="P-loop_NTPase"/>
</dbReference>
<accession>K0TFI0</accession>
<dbReference type="CDD" id="cd18808">
    <property type="entry name" value="SF1_C_Upf1"/>
    <property type="match status" value="1"/>
</dbReference>
<keyword evidence="3" id="KW-0347">Helicase</keyword>
<dbReference type="OrthoDB" id="306218at2759"/>
<dbReference type="eggNOG" id="KOG1805">
    <property type="taxonomic scope" value="Eukaryota"/>
</dbReference>
<dbReference type="SUPFAM" id="SSF52540">
    <property type="entry name" value="P-loop containing nucleoside triphosphate hydrolases"/>
    <property type="match status" value="1"/>
</dbReference>
<evidence type="ECO:0000259" key="6">
    <source>
        <dbReference type="Pfam" id="PF13087"/>
    </source>
</evidence>
<organism evidence="7 8">
    <name type="scientific">Thalassiosira oceanica</name>
    <name type="common">Marine diatom</name>
    <dbReference type="NCBI Taxonomy" id="159749"/>
    <lineage>
        <taxon>Eukaryota</taxon>
        <taxon>Sar</taxon>
        <taxon>Stramenopiles</taxon>
        <taxon>Ochrophyta</taxon>
        <taxon>Bacillariophyta</taxon>
        <taxon>Coscinodiscophyceae</taxon>
        <taxon>Thalassiosirophycidae</taxon>
        <taxon>Thalassiosirales</taxon>
        <taxon>Thalassiosiraceae</taxon>
        <taxon>Thalassiosira</taxon>
    </lineage>
</organism>
<gene>
    <name evidence="7" type="ORF">THAOC_00647</name>
</gene>
<feature type="non-terminal residue" evidence="7">
    <location>
        <position position="1"/>
    </location>
</feature>
<dbReference type="EMBL" id="AGNL01000766">
    <property type="protein sequence ID" value="EJK77518.1"/>
    <property type="molecule type" value="Genomic_DNA"/>
</dbReference>
<feature type="compositionally biased region" description="Basic residues" evidence="5">
    <location>
        <begin position="134"/>
        <end position="144"/>
    </location>
</feature>
<evidence type="ECO:0000256" key="1">
    <source>
        <dbReference type="ARBA" id="ARBA00022741"/>
    </source>
</evidence>
<dbReference type="PANTHER" id="PTHR43788">
    <property type="entry name" value="DNA2/NAM7 HELICASE FAMILY MEMBER"/>
    <property type="match status" value="1"/>
</dbReference>
<dbReference type="GO" id="GO:0043139">
    <property type="term" value="F:5'-3' DNA helicase activity"/>
    <property type="evidence" value="ECO:0007669"/>
    <property type="project" value="TreeGrafter"/>
</dbReference>
<feature type="compositionally biased region" description="Basic residues" evidence="5">
    <location>
        <begin position="296"/>
        <end position="325"/>
    </location>
</feature>
<keyword evidence="8" id="KW-1185">Reference proteome</keyword>
<dbReference type="PANTHER" id="PTHR43788:SF8">
    <property type="entry name" value="DNA-BINDING PROTEIN SMUBP-2"/>
    <property type="match status" value="1"/>
</dbReference>
<comment type="caution">
    <text evidence="7">The sequence shown here is derived from an EMBL/GenBank/DDBJ whole genome shotgun (WGS) entry which is preliminary data.</text>
</comment>
<proteinExistence type="predicted"/>
<evidence type="ECO:0000313" key="7">
    <source>
        <dbReference type="EMBL" id="EJK77518.1"/>
    </source>
</evidence>
<evidence type="ECO:0000313" key="8">
    <source>
        <dbReference type="Proteomes" id="UP000266841"/>
    </source>
</evidence>
<sequence>RLAGRPGRDKGGGPRTTFRLDRDETSNGTGLLLHNLVNFFTLDIPSFSVESAGAKTPSLTVRVSNAAHRKERRGHGPIGQAPEDAELHHEARPAAAVPRRRGGRPVRTPVVLVPLPRGPPAGLRPGNAPSGVRRAQRRPARRRPQGGVRRGLRARPGTPRHGQVGHGVVRGAPPRLEGEEGPPLELHAQRGGQPNVQAARRRDARDPDGRGVAASLPRREDRAGVLLPPPGPARDRREPGGGAGEGRGRTLLLRPGRRPPQRRPPPPGRVVGQDRRRLGPRGAAKSPPRGTEVRRRDRRRGRPDKPAGRARRDHLGRLVRARRGPHAAPSPGRLRCGGERGLRCLDALAPRRGIPGLRRQANHLDLTATEVAYDGLLKCGNDQVRRQRLKLKHDSSPRHSSQDGMWLEGAIDPDRPVVFLDTDSMPSSWQGPGYIGFKGLELNGAARGAGGPVNDSEAIVVQKLVTRLASHGVELSSIGVITPFRSQLRALNEDSTLKESTKQGLEICTIDRFQGRDKSVIVISLVRSNAEGKTGRLLQDFRRLNVAFSRAREKIIVVGSLMTLQKGSDVLRPLLHSLQQRGCVHKLAEDPNRNHNSYRAPP</sequence>
<keyword evidence="4" id="KW-0067">ATP-binding</keyword>
<dbReference type="GO" id="GO:0016787">
    <property type="term" value="F:hydrolase activity"/>
    <property type="evidence" value="ECO:0007669"/>
    <property type="project" value="UniProtKB-KW"/>
</dbReference>
<dbReference type="Proteomes" id="UP000266841">
    <property type="component" value="Unassembled WGS sequence"/>
</dbReference>
<keyword evidence="1" id="KW-0547">Nucleotide-binding</keyword>
<feature type="region of interest" description="Disordered" evidence="5">
    <location>
        <begin position="65"/>
        <end position="334"/>
    </location>
</feature>